<proteinExistence type="predicted"/>
<accession>A0AAD6U5F1</accession>
<dbReference type="AlphaFoldDB" id="A0AAD6U5F1"/>
<gene>
    <name evidence="1" type="ORF">B0H15DRAFT_836503</name>
</gene>
<evidence type="ECO:0000313" key="2">
    <source>
        <dbReference type="Proteomes" id="UP001222325"/>
    </source>
</evidence>
<comment type="caution">
    <text evidence="1">The sequence shown here is derived from an EMBL/GenBank/DDBJ whole genome shotgun (WGS) entry which is preliminary data.</text>
</comment>
<name>A0AAD6U5F1_9AGAR</name>
<organism evidence="1 2">
    <name type="scientific">Mycena belliarum</name>
    <dbReference type="NCBI Taxonomy" id="1033014"/>
    <lineage>
        <taxon>Eukaryota</taxon>
        <taxon>Fungi</taxon>
        <taxon>Dikarya</taxon>
        <taxon>Basidiomycota</taxon>
        <taxon>Agaricomycotina</taxon>
        <taxon>Agaricomycetes</taxon>
        <taxon>Agaricomycetidae</taxon>
        <taxon>Agaricales</taxon>
        <taxon>Marasmiineae</taxon>
        <taxon>Mycenaceae</taxon>
        <taxon>Mycena</taxon>
    </lineage>
</organism>
<evidence type="ECO:0000313" key="1">
    <source>
        <dbReference type="EMBL" id="KAJ7091516.1"/>
    </source>
</evidence>
<keyword evidence="2" id="KW-1185">Reference proteome</keyword>
<protein>
    <submittedName>
        <fullName evidence="1">Uncharacterized protein</fullName>
    </submittedName>
</protein>
<dbReference type="Proteomes" id="UP001222325">
    <property type="component" value="Unassembled WGS sequence"/>
</dbReference>
<reference evidence="1" key="1">
    <citation type="submission" date="2023-03" db="EMBL/GenBank/DDBJ databases">
        <title>Massive genome expansion in bonnet fungi (Mycena s.s.) driven by repeated elements and novel gene families across ecological guilds.</title>
        <authorList>
            <consortium name="Lawrence Berkeley National Laboratory"/>
            <person name="Harder C.B."/>
            <person name="Miyauchi S."/>
            <person name="Viragh M."/>
            <person name="Kuo A."/>
            <person name="Thoen E."/>
            <person name="Andreopoulos B."/>
            <person name="Lu D."/>
            <person name="Skrede I."/>
            <person name="Drula E."/>
            <person name="Henrissat B."/>
            <person name="Morin E."/>
            <person name="Kohler A."/>
            <person name="Barry K."/>
            <person name="LaButti K."/>
            <person name="Morin E."/>
            <person name="Salamov A."/>
            <person name="Lipzen A."/>
            <person name="Mereny Z."/>
            <person name="Hegedus B."/>
            <person name="Baldrian P."/>
            <person name="Stursova M."/>
            <person name="Weitz H."/>
            <person name="Taylor A."/>
            <person name="Grigoriev I.V."/>
            <person name="Nagy L.G."/>
            <person name="Martin F."/>
            <person name="Kauserud H."/>
        </authorList>
    </citation>
    <scope>NUCLEOTIDE SEQUENCE</scope>
    <source>
        <strain evidence="1">CBHHK173m</strain>
    </source>
</reference>
<dbReference type="EMBL" id="JARJCN010000020">
    <property type="protein sequence ID" value="KAJ7091516.1"/>
    <property type="molecule type" value="Genomic_DNA"/>
</dbReference>
<sequence length="144" mass="15759">MAGRAVSRRSCATIMLPLPFSWVHSLAVRILRKRASARHRGSQPLDAEDRVCRTLRLCIPNTSQGIVSPHTIQERAPSRVSPILHMIARWPCETAASVAVRTSSPCPALTEIIHLLSSHPGSHVPPRAAVAQCCRRPRTSPTPL</sequence>